<reference evidence="1 2" key="1">
    <citation type="submission" date="2020-03" db="EMBL/GenBank/DDBJ databases">
        <title>Salinimicrobium sp. nov, isolated from SCS.</title>
        <authorList>
            <person name="Cao W.R."/>
        </authorList>
    </citation>
    <scope>NUCLEOTIDE SEQUENCE [LARGE SCALE GENOMIC DNA]</scope>
    <source>
        <strain evidence="2">J15B91</strain>
    </source>
</reference>
<organism evidence="1 2">
    <name type="scientific">Salinimicrobium oceani</name>
    <dbReference type="NCBI Taxonomy" id="2722702"/>
    <lineage>
        <taxon>Bacteria</taxon>
        <taxon>Pseudomonadati</taxon>
        <taxon>Bacteroidota</taxon>
        <taxon>Flavobacteriia</taxon>
        <taxon>Flavobacteriales</taxon>
        <taxon>Flavobacteriaceae</taxon>
        <taxon>Salinimicrobium</taxon>
    </lineage>
</organism>
<proteinExistence type="predicted"/>
<protein>
    <submittedName>
        <fullName evidence="1">Uncharacterized protein</fullName>
    </submittedName>
</protein>
<gene>
    <name evidence="1" type="ORF">HC175_13240</name>
</gene>
<dbReference type="Proteomes" id="UP000703674">
    <property type="component" value="Unassembled WGS sequence"/>
</dbReference>
<dbReference type="Pfam" id="PF19459">
    <property type="entry name" value="DUF5996"/>
    <property type="match status" value="1"/>
</dbReference>
<evidence type="ECO:0000313" key="2">
    <source>
        <dbReference type="Proteomes" id="UP000703674"/>
    </source>
</evidence>
<sequence>MEKNLLPELPYKGSETQKLTLHLFFQIMGKIRMSFSSRKNHWWYITLYVDTKGFTTGPIPYGDQFKTFSLLLNLQQHKLEVATSGGEEAFFSISEETSVADFYLQLQGILKRFRIEPKILDKPFDLNIDRRFKDLHDIKAYDIDYVQRYYKVMLWTSNVFRTFGGRFYGKTCPVHLYWHSIDLAVTRFSGKRAPKMPSEARISDKDAYSHECISFGFWPGDPNIPQPAFYSYTSPAPKAIQKTDLALAEAQWVENNGSWLAILPYAELLKKERPADVLLDFMESAYLAGARLAGWDIEDLKVPPLSAL</sequence>
<dbReference type="InterPro" id="IPR046038">
    <property type="entry name" value="DUF5996"/>
</dbReference>
<keyword evidence="2" id="KW-1185">Reference proteome</keyword>
<dbReference type="RefSeq" id="WP_168138985.1">
    <property type="nucleotide sequence ID" value="NZ_JAAVJR010000008.1"/>
</dbReference>
<evidence type="ECO:0000313" key="1">
    <source>
        <dbReference type="EMBL" id="NJW53883.1"/>
    </source>
</evidence>
<comment type="caution">
    <text evidence="1">The sequence shown here is derived from an EMBL/GenBank/DDBJ whole genome shotgun (WGS) entry which is preliminary data.</text>
</comment>
<accession>A0ABX1D041</accession>
<dbReference type="EMBL" id="JAAVJR010000008">
    <property type="protein sequence ID" value="NJW53883.1"/>
    <property type="molecule type" value="Genomic_DNA"/>
</dbReference>
<name>A0ABX1D041_9FLAO</name>